<gene>
    <name evidence="2" type="ORF">pipiens_011894</name>
</gene>
<dbReference type="EMBL" id="JBEHCU010007569">
    <property type="protein sequence ID" value="KAL1394526.1"/>
    <property type="molecule type" value="Genomic_DNA"/>
</dbReference>
<proteinExistence type="predicted"/>
<feature type="coiled-coil region" evidence="1">
    <location>
        <begin position="71"/>
        <end position="119"/>
    </location>
</feature>
<dbReference type="AlphaFoldDB" id="A0ABD1D4H1"/>
<dbReference type="SUPFAM" id="SSF57903">
    <property type="entry name" value="FYVE/PHD zinc finger"/>
    <property type="match status" value="1"/>
</dbReference>
<evidence type="ECO:0000313" key="3">
    <source>
        <dbReference type="Proteomes" id="UP001562425"/>
    </source>
</evidence>
<dbReference type="InterPro" id="IPR011011">
    <property type="entry name" value="Znf_FYVE_PHD"/>
</dbReference>
<evidence type="ECO:0000313" key="2">
    <source>
        <dbReference type="EMBL" id="KAL1394526.1"/>
    </source>
</evidence>
<accession>A0ABD1D4H1</accession>
<keyword evidence="1" id="KW-0175">Coiled coil</keyword>
<organism evidence="2 3">
    <name type="scientific">Culex pipiens pipiens</name>
    <name type="common">Northern house mosquito</name>
    <dbReference type="NCBI Taxonomy" id="38569"/>
    <lineage>
        <taxon>Eukaryota</taxon>
        <taxon>Metazoa</taxon>
        <taxon>Ecdysozoa</taxon>
        <taxon>Arthropoda</taxon>
        <taxon>Hexapoda</taxon>
        <taxon>Insecta</taxon>
        <taxon>Pterygota</taxon>
        <taxon>Neoptera</taxon>
        <taxon>Endopterygota</taxon>
        <taxon>Diptera</taxon>
        <taxon>Nematocera</taxon>
        <taxon>Culicoidea</taxon>
        <taxon>Culicidae</taxon>
        <taxon>Culicinae</taxon>
        <taxon>Culicini</taxon>
        <taxon>Culex</taxon>
        <taxon>Culex</taxon>
    </lineage>
</organism>
<sequence length="462" mass="48403">MPIKATCTGRLVIATDVHVVMCQECKHWIHFSCAQVDMSVTGRNFVCVLCNLDDTKSTSAISVCTTTSSTKARAALQLRRLEEEKEIQERLLKERHEMNKRLQDKANQEEREREFQVLQEKARLESDFLDKKYAVLEEGASISGGKSVRSGRTGISNRSLPSSVGQWLANQTQEEGAVGGINTVTSTSSNGTVPKLPTSKATADALTNVTAVPRIPSYEFPPTTAETKQPCNRKTIGRQHSCQGTCSCAGCGCHSGCIVEPTTPACSCAVHGCHSGGIVKPSTPACSCAVRGCHSGCIVEPTTPACSCAVRGCHSGCIVEPPTSACSCTVRGCHSGCIVEPPTPACSCAVRGCHSGCIVEPPTSACSCAVRGCHSGCIVEPPTPACSCAVRGCHSGCIVEPTIPACFCAIRGCHSGGIVEPPAPACSCAPTSIPTAEMKVTINPPKRAPRLGTTLSLIRGLA</sequence>
<protein>
    <submittedName>
        <fullName evidence="2">Uncharacterized protein</fullName>
    </submittedName>
</protein>
<evidence type="ECO:0000256" key="1">
    <source>
        <dbReference type="SAM" id="Coils"/>
    </source>
</evidence>
<dbReference type="Proteomes" id="UP001562425">
    <property type="component" value="Unassembled WGS sequence"/>
</dbReference>
<reference evidence="2 3" key="1">
    <citation type="submission" date="2024-05" db="EMBL/GenBank/DDBJ databases">
        <title>Culex pipiens pipiens assembly and annotation.</title>
        <authorList>
            <person name="Alout H."/>
            <person name="Durand T."/>
        </authorList>
    </citation>
    <scope>NUCLEOTIDE SEQUENCE [LARGE SCALE GENOMIC DNA]</scope>
    <source>
        <strain evidence="2">HA-2024</strain>
        <tissue evidence="2">Whole body</tissue>
    </source>
</reference>
<dbReference type="Gene3D" id="2.60.120.650">
    <property type="entry name" value="Cupin"/>
    <property type="match status" value="1"/>
</dbReference>
<name>A0ABD1D4H1_CULPP</name>
<keyword evidence="3" id="KW-1185">Reference proteome</keyword>
<comment type="caution">
    <text evidence="2">The sequence shown here is derived from an EMBL/GenBank/DDBJ whole genome shotgun (WGS) entry which is preliminary data.</text>
</comment>